<keyword evidence="2" id="KW-1185">Reference proteome</keyword>
<evidence type="ECO:0000313" key="2">
    <source>
        <dbReference type="Proteomes" id="UP000632289"/>
    </source>
</evidence>
<dbReference type="RefSeq" id="WP_191211527.1">
    <property type="nucleotide sequence ID" value="NZ_BAABKL010000002.1"/>
</dbReference>
<dbReference type="EMBL" id="JACXYU010000015">
    <property type="protein sequence ID" value="MBD3934223.1"/>
    <property type="molecule type" value="Genomic_DNA"/>
</dbReference>
<comment type="caution">
    <text evidence="1">The sequence shown here is derived from an EMBL/GenBank/DDBJ whole genome shotgun (WGS) entry which is preliminary data.</text>
</comment>
<name>A0A927F2X1_9ACTN</name>
<dbReference type="Proteomes" id="UP000632289">
    <property type="component" value="Unassembled WGS sequence"/>
</dbReference>
<accession>A0A927F2X1</accession>
<reference evidence="1" key="1">
    <citation type="submission" date="2020-09" db="EMBL/GenBank/DDBJ databases">
        <title>Secondary metabolite and genome analysis of marine Streptomyces chumphonensis KK1-2T.</title>
        <authorList>
            <person name="Phongsopitanun W."/>
            <person name="Kanchanasin P."/>
            <person name="Pittayakhajonwut P."/>
            <person name="Suwanborirux K."/>
            <person name="Tanasupawat S."/>
        </authorList>
    </citation>
    <scope>NUCLEOTIDE SEQUENCE</scope>
    <source>
        <strain evidence="1">KK1-2</strain>
    </source>
</reference>
<gene>
    <name evidence="1" type="ORF">IF129_22000</name>
</gene>
<dbReference type="AlphaFoldDB" id="A0A927F2X1"/>
<sequence>MSAGEKVARRPVGRRPVVALALASLCAGAGGFAYWVIGGEEPEPKHCEGYLTREALSPLAGGEAVEDEPSWKSFVNESGEFESDAAEVLGEVSRCNVVLPNGDVAEFTTSTGWGGPYQPVPLSASWYSEAAPLGSGVSGWTERGRGAVLLPDACAENFPSQEPVQVTLRLRRAFLGELPAPPRGPFAEALMSYAATMAELKGCGTKEFRLSASVPQAPSPEGLPDTDHCGLPGFVATRSQDAGAPLEQTVVGSASDSWSCVVGRELGREDAQAAVAFALTTQQQVIGRYTPATDRDNRNTRAEKVICGGDEYLMIMAFGAEEGENPPRHMEQAQELAESRLKPKEELYGDFVAAARKSLGCPA</sequence>
<evidence type="ECO:0000313" key="1">
    <source>
        <dbReference type="EMBL" id="MBD3934223.1"/>
    </source>
</evidence>
<proteinExistence type="predicted"/>
<organism evidence="1 2">
    <name type="scientific">Streptomyces chumphonensis</name>
    <dbReference type="NCBI Taxonomy" id="1214925"/>
    <lineage>
        <taxon>Bacteria</taxon>
        <taxon>Bacillati</taxon>
        <taxon>Actinomycetota</taxon>
        <taxon>Actinomycetes</taxon>
        <taxon>Kitasatosporales</taxon>
        <taxon>Streptomycetaceae</taxon>
        <taxon>Streptomyces</taxon>
    </lineage>
</organism>
<protein>
    <submittedName>
        <fullName evidence="1">Uncharacterized protein</fullName>
    </submittedName>
</protein>